<dbReference type="Proteomes" id="UP001501532">
    <property type="component" value="Unassembled WGS sequence"/>
</dbReference>
<sequence length="120" mass="13345">MDDRWAHARDQRFARFFGRRLADAELCGSAAERRTAADVTNLFEEWLALREAAGCGGEADGDGDGLCDREQNATANALGWLLRWVAFMEWAGHPQWELGFHPAAYRAPLDHCFDAADTGC</sequence>
<dbReference type="EMBL" id="BAAAUF010000020">
    <property type="protein sequence ID" value="GAA3045795.1"/>
    <property type="molecule type" value="Genomic_DNA"/>
</dbReference>
<protein>
    <submittedName>
        <fullName evidence="1">Uncharacterized protein</fullName>
    </submittedName>
</protein>
<gene>
    <name evidence="1" type="ORF">GCM10010448_30900</name>
</gene>
<comment type="caution">
    <text evidence="1">The sequence shown here is derived from an EMBL/GenBank/DDBJ whole genome shotgun (WGS) entry which is preliminary data.</text>
</comment>
<organism evidence="1 2">
    <name type="scientific">Streptomyces glomeratus</name>
    <dbReference type="NCBI Taxonomy" id="284452"/>
    <lineage>
        <taxon>Bacteria</taxon>
        <taxon>Bacillati</taxon>
        <taxon>Actinomycetota</taxon>
        <taxon>Actinomycetes</taxon>
        <taxon>Kitasatosporales</taxon>
        <taxon>Streptomycetaceae</taxon>
        <taxon>Streptomyces</taxon>
    </lineage>
</organism>
<evidence type="ECO:0000313" key="1">
    <source>
        <dbReference type="EMBL" id="GAA3045795.1"/>
    </source>
</evidence>
<keyword evidence="2" id="KW-1185">Reference proteome</keyword>
<dbReference type="RefSeq" id="WP_234516607.1">
    <property type="nucleotide sequence ID" value="NZ_BAAAUF010000020.1"/>
</dbReference>
<evidence type="ECO:0000313" key="2">
    <source>
        <dbReference type="Proteomes" id="UP001501532"/>
    </source>
</evidence>
<reference evidence="2" key="1">
    <citation type="journal article" date="2019" name="Int. J. Syst. Evol. Microbiol.">
        <title>The Global Catalogue of Microorganisms (GCM) 10K type strain sequencing project: providing services to taxonomists for standard genome sequencing and annotation.</title>
        <authorList>
            <consortium name="The Broad Institute Genomics Platform"/>
            <consortium name="The Broad Institute Genome Sequencing Center for Infectious Disease"/>
            <person name="Wu L."/>
            <person name="Ma J."/>
        </authorList>
    </citation>
    <scope>NUCLEOTIDE SEQUENCE [LARGE SCALE GENOMIC DNA]</scope>
    <source>
        <strain evidence="2">JCM 9091</strain>
    </source>
</reference>
<accession>A0ABP6LI81</accession>
<proteinExistence type="predicted"/>
<name>A0ABP6LI81_9ACTN</name>